<organism evidence="3 4">
    <name type="scientific">Knoellia locipacati</name>
    <dbReference type="NCBI Taxonomy" id="882824"/>
    <lineage>
        <taxon>Bacteria</taxon>
        <taxon>Bacillati</taxon>
        <taxon>Actinomycetota</taxon>
        <taxon>Actinomycetes</taxon>
        <taxon>Micrococcales</taxon>
        <taxon>Intrasporangiaceae</taxon>
        <taxon>Knoellia</taxon>
    </lineage>
</organism>
<dbReference type="EMBL" id="BKBA01000004">
    <property type="protein sequence ID" value="GEQ13329.1"/>
    <property type="molecule type" value="Genomic_DNA"/>
</dbReference>
<gene>
    <name evidence="3" type="ORF">KLO01_13760</name>
</gene>
<accession>A0A512SZI7</accession>
<proteinExistence type="predicted"/>
<dbReference type="PROSITE" id="PS51257">
    <property type="entry name" value="PROKAR_LIPOPROTEIN"/>
    <property type="match status" value="1"/>
</dbReference>
<dbReference type="Proteomes" id="UP000321793">
    <property type="component" value="Unassembled WGS sequence"/>
</dbReference>
<protein>
    <recommendedName>
        <fullName evidence="5">Lipoprotein</fullName>
    </recommendedName>
</protein>
<comment type="caution">
    <text evidence="3">The sequence shown here is derived from an EMBL/GenBank/DDBJ whole genome shotgun (WGS) entry which is preliminary data.</text>
</comment>
<feature type="compositionally biased region" description="Pro residues" evidence="1">
    <location>
        <begin position="54"/>
        <end position="64"/>
    </location>
</feature>
<evidence type="ECO:0000313" key="4">
    <source>
        <dbReference type="Proteomes" id="UP000321793"/>
    </source>
</evidence>
<evidence type="ECO:0000256" key="1">
    <source>
        <dbReference type="SAM" id="MobiDB-lite"/>
    </source>
</evidence>
<reference evidence="3 4" key="1">
    <citation type="submission" date="2019-07" db="EMBL/GenBank/DDBJ databases">
        <title>Whole genome shotgun sequence of Knoellia locipacati NBRC 109775.</title>
        <authorList>
            <person name="Hosoyama A."/>
            <person name="Uohara A."/>
            <person name="Ohji S."/>
            <person name="Ichikawa N."/>
        </authorList>
    </citation>
    <scope>NUCLEOTIDE SEQUENCE [LARGE SCALE GENOMIC DNA]</scope>
    <source>
        <strain evidence="3 4">NBRC 109775</strain>
    </source>
</reference>
<feature type="compositionally biased region" description="Polar residues" evidence="1">
    <location>
        <begin position="68"/>
        <end position="79"/>
    </location>
</feature>
<sequence>MLRQPTVLSAALVATLALAACGSTSAGSADGSGDFPMTSGPPSTTGTDVSTSAPPTPDPSPTDAPPTQTVDSSWASTTPDGECPDGWTGLTVRAEFEEELPYLETIRACTTDGTRLWLRNNSDAVWVATSPPLTRLPERTHESTRAVSFRSVVDQDTLGRTVLAPEDQVVFFARPTEVSWALDRALDVSWVVHDVTADELTSMGTELVQSALTRRGTPRAALAQCTLSGYQIGSTAAELDRPLDPQSTQSLLTDALGIGLDANRCWSATKNVTRAGTTTPLSSKLATKVTVAENLGKVHVQLTWMQRGWRVLSAAVPKV</sequence>
<feature type="chain" id="PRO_5021902487" description="Lipoprotein" evidence="2">
    <location>
        <begin position="20"/>
        <end position="319"/>
    </location>
</feature>
<name>A0A512SZI7_9MICO</name>
<feature type="region of interest" description="Disordered" evidence="1">
    <location>
        <begin position="23"/>
        <end position="88"/>
    </location>
</feature>
<feature type="compositionally biased region" description="Low complexity" evidence="1">
    <location>
        <begin position="23"/>
        <end position="53"/>
    </location>
</feature>
<evidence type="ECO:0000313" key="3">
    <source>
        <dbReference type="EMBL" id="GEQ13329.1"/>
    </source>
</evidence>
<keyword evidence="4" id="KW-1185">Reference proteome</keyword>
<evidence type="ECO:0000256" key="2">
    <source>
        <dbReference type="SAM" id="SignalP"/>
    </source>
</evidence>
<feature type="signal peptide" evidence="2">
    <location>
        <begin position="1"/>
        <end position="19"/>
    </location>
</feature>
<dbReference type="AlphaFoldDB" id="A0A512SZI7"/>
<evidence type="ECO:0008006" key="5">
    <source>
        <dbReference type="Google" id="ProtNLM"/>
    </source>
</evidence>
<keyword evidence="2" id="KW-0732">Signal</keyword>